<dbReference type="Proteomes" id="UP000289411">
    <property type="component" value="Unassembled WGS sequence"/>
</dbReference>
<evidence type="ECO:0000313" key="3">
    <source>
        <dbReference type="Proteomes" id="UP000289411"/>
    </source>
</evidence>
<reference evidence="2 3" key="2">
    <citation type="submission" date="2019-02" db="EMBL/GenBank/DDBJ databases">
        <title>'Lichenibacterium ramalinii' gen. nov. sp. nov., 'Lichenibacterium minor' gen. nov. sp. nov.</title>
        <authorList>
            <person name="Pankratov T."/>
        </authorList>
    </citation>
    <scope>NUCLEOTIDE SEQUENCE [LARGE SCALE GENOMIC DNA]</scope>
    <source>
        <strain evidence="2 3">RmlP001</strain>
    </source>
</reference>
<protein>
    <submittedName>
        <fullName evidence="2">Uncharacterized protein</fullName>
    </submittedName>
</protein>
<organism evidence="2 3">
    <name type="scientific">Lichenibacterium ramalinae</name>
    <dbReference type="NCBI Taxonomy" id="2316527"/>
    <lineage>
        <taxon>Bacteria</taxon>
        <taxon>Pseudomonadati</taxon>
        <taxon>Pseudomonadota</taxon>
        <taxon>Alphaproteobacteria</taxon>
        <taxon>Hyphomicrobiales</taxon>
        <taxon>Lichenihabitantaceae</taxon>
        <taxon>Lichenibacterium</taxon>
    </lineage>
</organism>
<gene>
    <name evidence="2" type="ORF">D3272_09060</name>
</gene>
<name>A0A4Q2RE40_9HYPH</name>
<keyword evidence="3" id="KW-1185">Reference proteome</keyword>
<evidence type="ECO:0000256" key="1">
    <source>
        <dbReference type="SAM" id="MobiDB-lite"/>
    </source>
</evidence>
<reference evidence="2 3" key="1">
    <citation type="submission" date="2018-09" db="EMBL/GenBank/DDBJ databases">
        <authorList>
            <person name="Grouzdev D.S."/>
            <person name="Krutkina M.S."/>
        </authorList>
    </citation>
    <scope>NUCLEOTIDE SEQUENCE [LARGE SCALE GENOMIC DNA]</scope>
    <source>
        <strain evidence="2 3">RmlP001</strain>
    </source>
</reference>
<accession>A0A4Q2RE40</accession>
<sequence length="296" mass="31144">MLKSKSPIAAVEADLVALTKRGAGLEQRRDAATTTLATATAERRRLLTETDDPTAADLAKADRAVRDATDARDAALDALAAVDGRVAEVRATIERLNADAERERQAVAIEASAREADAAIARIVKAAGEMESARRDLAAAILPVAIACYDPPSNAVDFGPSFLTRALYFNSHGEATFDTLDGEQVASRVAGHFVAAALPGLGIVRQEDANKRHMDGQPTRVLAPVDGNAARSLLTDPMRAAAARVREGAPAALVPGSKQPRRRADRWTTDAEGRSFDAAGVPVTPGGFYLDDEVAA</sequence>
<dbReference type="AlphaFoldDB" id="A0A4Q2RE40"/>
<dbReference type="EMBL" id="QYBC01000006">
    <property type="protein sequence ID" value="RYB05722.1"/>
    <property type="molecule type" value="Genomic_DNA"/>
</dbReference>
<evidence type="ECO:0000313" key="2">
    <source>
        <dbReference type="EMBL" id="RYB05722.1"/>
    </source>
</evidence>
<dbReference type="RefSeq" id="WP_129218831.1">
    <property type="nucleotide sequence ID" value="NZ_QYBC01000006.1"/>
</dbReference>
<comment type="caution">
    <text evidence="2">The sequence shown here is derived from an EMBL/GenBank/DDBJ whole genome shotgun (WGS) entry which is preliminary data.</text>
</comment>
<feature type="region of interest" description="Disordered" evidence="1">
    <location>
        <begin position="250"/>
        <end position="270"/>
    </location>
</feature>
<proteinExistence type="predicted"/>